<dbReference type="EMBL" id="BAAATE010000004">
    <property type="protein sequence ID" value="GAA2653224.1"/>
    <property type="molecule type" value="Genomic_DNA"/>
</dbReference>
<keyword evidence="9" id="KW-1185">Reference proteome</keyword>
<evidence type="ECO:0000313" key="8">
    <source>
        <dbReference type="EMBL" id="GAA2653224.1"/>
    </source>
</evidence>
<dbReference type="InterPro" id="IPR011990">
    <property type="entry name" value="TPR-like_helical_dom_sf"/>
</dbReference>
<dbReference type="PANTHER" id="PTHR35807:SF1">
    <property type="entry name" value="TRANSCRIPTIONAL REGULATOR REDD"/>
    <property type="match status" value="1"/>
</dbReference>
<dbReference type="SMART" id="SM01043">
    <property type="entry name" value="BTAD"/>
    <property type="match status" value="1"/>
</dbReference>
<feature type="region of interest" description="Disordered" evidence="6">
    <location>
        <begin position="248"/>
        <end position="321"/>
    </location>
</feature>
<comment type="caution">
    <text evidence="8">The sequence shown here is derived from an EMBL/GenBank/DDBJ whole genome shotgun (WGS) entry which is preliminary data.</text>
</comment>
<dbReference type="PROSITE" id="PS51755">
    <property type="entry name" value="OMPR_PHOB"/>
    <property type="match status" value="1"/>
</dbReference>
<dbReference type="Gene3D" id="1.25.40.10">
    <property type="entry name" value="Tetratricopeptide repeat domain"/>
    <property type="match status" value="1"/>
</dbReference>
<evidence type="ECO:0000256" key="6">
    <source>
        <dbReference type="SAM" id="MobiDB-lite"/>
    </source>
</evidence>
<feature type="compositionally biased region" description="Low complexity" evidence="6">
    <location>
        <begin position="282"/>
        <end position="298"/>
    </location>
</feature>
<evidence type="ECO:0000256" key="1">
    <source>
        <dbReference type="ARBA" id="ARBA00005820"/>
    </source>
</evidence>
<dbReference type="Pfam" id="PF03704">
    <property type="entry name" value="BTAD"/>
    <property type="match status" value="1"/>
</dbReference>
<dbReference type="InterPro" id="IPR036388">
    <property type="entry name" value="WH-like_DNA-bd_sf"/>
</dbReference>
<dbReference type="Pfam" id="PF01494">
    <property type="entry name" value="FAD_binding_3"/>
    <property type="match status" value="1"/>
</dbReference>
<proteinExistence type="inferred from homology"/>
<feature type="compositionally biased region" description="Basic residues" evidence="6">
    <location>
        <begin position="299"/>
        <end position="310"/>
    </location>
</feature>
<name>A0ABN3RI19_9ACTN</name>
<evidence type="ECO:0000259" key="7">
    <source>
        <dbReference type="PROSITE" id="PS51755"/>
    </source>
</evidence>
<feature type="domain" description="OmpR/PhoB-type" evidence="7">
    <location>
        <begin position="24"/>
        <end position="125"/>
    </location>
</feature>
<organism evidence="8 9">
    <name type="scientific">Nonomuraea recticatena</name>
    <dbReference type="NCBI Taxonomy" id="46178"/>
    <lineage>
        <taxon>Bacteria</taxon>
        <taxon>Bacillati</taxon>
        <taxon>Actinomycetota</taxon>
        <taxon>Actinomycetes</taxon>
        <taxon>Streptosporangiales</taxon>
        <taxon>Streptosporangiaceae</taxon>
        <taxon>Nonomuraea</taxon>
    </lineage>
</organism>
<dbReference type="Gene3D" id="1.10.10.10">
    <property type="entry name" value="Winged helix-like DNA-binding domain superfamily/Winged helix DNA-binding domain"/>
    <property type="match status" value="1"/>
</dbReference>
<reference evidence="8 9" key="1">
    <citation type="journal article" date="2019" name="Int. J. Syst. Evol. Microbiol.">
        <title>The Global Catalogue of Microorganisms (GCM) 10K type strain sequencing project: providing services to taxonomists for standard genome sequencing and annotation.</title>
        <authorList>
            <consortium name="The Broad Institute Genomics Platform"/>
            <consortium name="The Broad Institute Genome Sequencing Center for Infectious Disease"/>
            <person name="Wu L."/>
            <person name="Ma J."/>
        </authorList>
    </citation>
    <scope>NUCLEOTIDE SEQUENCE [LARGE SCALE GENOMIC DNA]</scope>
    <source>
        <strain evidence="8 9">JCM 6835</strain>
    </source>
</reference>
<dbReference type="InterPro" id="IPR051677">
    <property type="entry name" value="AfsR-DnrI-RedD_regulator"/>
</dbReference>
<keyword evidence="2" id="KW-0805">Transcription regulation</keyword>
<dbReference type="SMART" id="SM00862">
    <property type="entry name" value="Trans_reg_C"/>
    <property type="match status" value="1"/>
</dbReference>
<dbReference type="InterPro" id="IPR036188">
    <property type="entry name" value="FAD/NAD-bd_sf"/>
</dbReference>
<dbReference type="PANTHER" id="PTHR35807">
    <property type="entry name" value="TRANSCRIPTIONAL REGULATOR REDD-RELATED"/>
    <property type="match status" value="1"/>
</dbReference>
<comment type="similarity">
    <text evidence="1">Belongs to the AfsR/DnrI/RedD regulatory family.</text>
</comment>
<dbReference type="Proteomes" id="UP001501666">
    <property type="component" value="Unassembled WGS sequence"/>
</dbReference>
<dbReference type="InterPro" id="IPR002938">
    <property type="entry name" value="FAD-bd"/>
</dbReference>
<gene>
    <name evidence="8" type="ORF">GCM10010412_021120</name>
</gene>
<evidence type="ECO:0000313" key="9">
    <source>
        <dbReference type="Proteomes" id="UP001501666"/>
    </source>
</evidence>
<dbReference type="Pfam" id="PF00486">
    <property type="entry name" value="Trans_reg_C"/>
    <property type="match status" value="1"/>
</dbReference>
<dbReference type="CDD" id="cd15831">
    <property type="entry name" value="BTAD"/>
    <property type="match status" value="1"/>
</dbReference>
<evidence type="ECO:0000256" key="5">
    <source>
        <dbReference type="PROSITE-ProRule" id="PRU01091"/>
    </source>
</evidence>
<dbReference type="SUPFAM" id="SSF46894">
    <property type="entry name" value="C-terminal effector domain of the bipartite response regulators"/>
    <property type="match status" value="1"/>
</dbReference>
<keyword evidence="3 5" id="KW-0238">DNA-binding</keyword>
<dbReference type="Gene3D" id="3.50.50.60">
    <property type="entry name" value="FAD/NAD(P)-binding domain"/>
    <property type="match status" value="1"/>
</dbReference>
<feature type="compositionally biased region" description="Low complexity" evidence="6">
    <location>
        <begin position="264"/>
        <end position="274"/>
    </location>
</feature>
<sequence length="476" mass="52005">MPTMMSRWQWLSKTGVLSGSGATGSLLTHPKVPGRISVMRFGILGATTAWRADGTRVPLGGPTPRALLALLLARAGQVVSADFLIDSVYGERPPADATHALQSQISRLRRSFTIELLPGGYRLDVDPSSVDAHVFLRTADEGRAALEAGAPARAAELLREALALWRGPAAAEAVRLEERRLSALEDLFEAELRTGARDLAAALRAEIERHPLRERLRGQLMRALHAEGRQAEALVAYEETRRVLAEQAGRRPLGRADRHPPEPAARGQAFGAARAADRPRRQGAGRPARMARPPGCRARQPHGRASMGRHHAQDSPTRDGDPMDLVAEAFEGVGWEAPELLKRMRSADDLYYDAISQVRMERWSRGDVVLLGDAAWCPSPLSGMGTGLAVVGAYVLAGELAQGPDGALDRYEQAMRDYVRGCQKSGESAGRWMVPESRFMAWFLNQNYRLLPYLPWKGLIAKSVRKTAGAVSLKDY</sequence>
<evidence type="ECO:0000256" key="4">
    <source>
        <dbReference type="ARBA" id="ARBA00023163"/>
    </source>
</evidence>
<dbReference type="SUPFAM" id="SSF48452">
    <property type="entry name" value="TPR-like"/>
    <property type="match status" value="1"/>
</dbReference>
<accession>A0ABN3RI19</accession>
<dbReference type="InterPro" id="IPR001867">
    <property type="entry name" value="OmpR/PhoB-type_DNA-bd"/>
</dbReference>
<dbReference type="InterPro" id="IPR016032">
    <property type="entry name" value="Sig_transdc_resp-reg_C-effctor"/>
</dbReference>
<evidence type="ECO:0000256" key="3">
    <source>
        <dbReference type="ARBA" id="ARBA00023125"/>
    </source>
</evidence>
<dbReference type="InterPro" id="IPR005158">
    <property type="entry name" value="BTAD"/>
</dbReference>
<feature type="compositionally biased region" description="Basic and acidic residues" evidence="6">
    <location>
        <begin position="311"/>
        <end position="321"/>
    </location>
</feature>
<evidence type="ECO:0000256" key="2">
    <source>
        <dbReference type="ARBA" id="ARBA00023015"/>
    </source>
</evidence>
<feature type="DNA-binding region" description="OmpR/PhoB-type" evidence="5">
    <location>
        <begin position="24"/>
        <end position="125"/>
    </location>
</feature>
<protein>
    <recommendedName>
        <fullName evidence="7">OmpR/PhoB-type domain-containing protein</fullName>
    </recommendedName>
</protein>
<dbReference type="SUPFAM" id="SSF51905">
    <property type="entry name" value="FAD/NAD(P)-binding domain"/>
    <property type="match status" value="1"/>
</dbReference>
<keyword evidence="4" id="KW-0804">Transcription</keyword>